<evidence type="ECO:0000256" key="12">
    <source>
        <dbReference type="HAMAP-Rule" id="MF_01849"/>
    </source>
</evidence>
<dbReference type="GO" id="GO:0000049">
    <property type="term" value="F:tRNA binding"/>
    <property type="evidence" value="ECO:0007669"/>
    <property type="project" value="UniProtKB-UniRule"/>
</dbReference>
<dbReference type="Pfam" id="PF21016">
    <property type="entry name" value="RlmN_N"/>
    <property type="match status" value="1"/>
</dbReference>
<evidence type="ECO:0000313" key="14">
    <source>
        <dbReference type="EMBL" id="MBZ0158851.1"/>
    </source>
</evidence>
<keyword evidence="3 12" id="KW-0963">Cytoplasm</keyword>
<dbReference type="InterPro" id="IPR004383">
    <property type="entry name" value="rRNA_lsu_MTrfase_RlmN/Cfr"/>
</dbReference>
<proteinExistence type="inferred from homology"/>
<feature type="binding site" evidence="12">
    <location>
        <position position="298"/>
    </location>
    <ligand>
        <name>S-adenosyl-L-methionine</name>
        <dbReference type="ChEBI" id="CHEBI:59789"/>
    </ligand>
</feature>
<dbReference type="EMBL" id="JAIOIU010000021">
    <property type="protein sequence ID" value="MBZ0158851.1"/>
    <property type="molecule type" value="Genomic_DNA"/>
</dbReference>
<organism evidence="14 15">
    <name type="scientific">Candidatus Methylomirabilis tolerans</name>
    <dbReference type="NCBI Taxonomy" id="3123416"/>
    <lineage>
        <taxon>Bacteria</taxon>
        <taxon>Candidatus Methylomirabilota</taxon>
        <taxon>Candidatus Methylomirabilia</taxon>
        <taxon>Candidatus Methylomirabilales</taxon>
        <taxon>Candidatus Methylomirabilaceae</taxon>
        <taxon>Candidatus Methylomirabilis</taxon>
    </lineage>
</organism>
<accession>A0AAJ1EIM0</accession>
<comment type="catalytic activity">
    <reaction evidence="12">
        <text>adenosine(2503) in 23S rRNA + 2 reduced [2Fe-2S]-[ferredoxin] + 2 S-adenosyl-L-methionine = 2-methyladenosine(2503) in 23S rRNA + 5'-deoxyadenosine + L-methionine + 2 oxidized [2Fe-2S]-[ferredoxin] + S-adenosyl-L-homocysteine</text>
        <dbReference type="Rhea" id="RHEA:42916"/>
        <dbReference type="Rhea" id="RHEA-COMP:10000"/>
        <dbReference type="Rhea" id="RHEA-COMP:10001"/>
        <dbReference type="Rhea" id="RHEA-COMP:10152"/>
        <dbReference type="Rhea" id="RHEA-COMP:10282"/>
        <dbReference type="ChEBI" id="CHEBI:17319"/>
        <dbReference type="ChEBI" id="CHEBI:33737"/>
        <dbReference type="ChEBI" id="CHEBI:33738"/>
        <dbReference type="ChEBI" id="CHEBI:57844"/>
        <dbReference type="ChEBI" id="CHEBI:57856"/>
        <dbReference type="ChEBI" id="CHEBI:59789"/>
        <dbReference type="ChEBI" id="CHEBI:74411"/>
        <dbReference type="ChEBI" id="CHEBI:74497"/>
        <dbReference type="EC" id="2.1.1.192"/>
    </reaction>
</comment>
<evidence type="ECO:0000256" key="8">
    <source>
        <dbReference type="ARBA" id="ARBA00022694"/>
    </source>
</evidence>
<dbReference type="NCBIfam" id="TIGR00048">
    <property type="entry name" value="rRNA_mod_RlmN"/>
    <property type="match status" value="1"/>
</dbReference>
<evidence type="ECO:0000256" key="2">
    <source>
        <dbReference type="ARBA" id="ARBA00022485"/>
    </source>
</evidence>
<evidence type="ECO:0000256" key="11">
    <source>
        <dbReference type="ARBA" id="ARBA00023014"/>
    </source>
</evidence>
<dbReference type="Gene3D" id="3.20.20.70">
    <property type="entry name" value="Aldolase class I"/>
    <property type="match status" value="1"/>
</dbReference>
<name>A0AAJ1EIM0_9BACT</name>
<keyword evidence="12" id="KW-1015">Disulfide bond</keyword>
<dbReference type="PIRSF" id="PIRSF006004">
    <property type="entry name" value="CHP00048"/>
    <property type="match status" value="1"/>
</dbReference>
<comment type="caution">
    <text evidence="12">Lacks conserved residue(s) required for the propagation of feature annotation.</text>
</comment>
<dbReference type="GO" id="GO:0030488">
    <property type="term" value="P:tRNA methylation"/>
    <property type="evidence" value="ECO:0007669"/>
    <property type="project" value="UniProtKB-UniRule"/>
</dbReference>
<dbReference type="SFLD" id="SFLDF00275">
    <property type="entry name" value="adenosine_C2_methyltransferase"/>
    <property type="match status" value="1"/>
</dbReference>
<dbReference type="Gene3D" id="1.10.150.530">
    <property type="match status" value="1"/>
</dbReference>
<reference evidence="14 15" key="1">
    <citation type="journal article" date="2021" name="bioRxiv">
        <title>Unraveling nitrogen, sulfur and carbon metabolic pathways and microbial community transcriptional responses to substrate deprivation and toxicity stresses in a bioreactor mimicking anoxic brackish coastal sediment conditions.</title>
        <authorList>
            <person name="Martins P.D."/>
            <person name="Echeveste M.J."/>
            <person name="Arshad A."/>
            <person name="Kurth J."/>
            <person name="Ouboter H."/>
            <person name="Jetten M.S.M."/>
            <person name="Welte C.U."/>
        </authorList>
    </citation>
    <scope>NUCLEOTIDE SEQUENCE [LARGE SCALE GENOMIC DNA]</scope>
    <source>
        <strain evidence="14">MAG_38</strain>
    </source>
</reference>
<keyword evidence="7 12" id="KW-0949">S-adenosyl-L-methionine</keyword>
<evidence type="ECO:0000256" key="1">
    <source>
        <dbReference type="ARBA" id="ARBA00004496"/>
    </source>
</evidence>
<keyword evidence="4 12" id="KW-0698">rRNA processing</keyword>
<comment type="similarity">
    <text evidence="12">Belongs to the radical SAM superfamily. RlmN family.</text>
</comment>
<evidence type="ECO:0000256" key="3">
    <source>
        <dbReference type="ARBA" id="ARBA00022490"/>
    </source>
</evidence>
<keyword evidence="2 12" id="KW-0004">4Fe-4S</keyword>
<sequence>MELRAAGKPSDLKGLSLEEIERFIVGHGEPAYRGRQLFHWIYGRGASTFAEMTDLPIALRAKLAEQASIGTIILAAREVSQDGARKYLFSCADGRQIETVLIPDEGRLTVCLSTQVGCALACAFCLTGTMGFVRHLQSGEIVDQVLALQRDLQPGERISNLVLMGMGEPLHNYDATVKALTILAHPLGLAYPPRRIALSTVGLVPEIVRLGQSGLEVNLAVSLHAANDELRNRLVPINRRYPLKELIAALRAYPLPSRRRLTFEYVLIDEVNDRPEDARDLVKLLRGLRCKVNLLPLNEAHAIPFRRSSREHIEAFQHILKSAGIVATIRESRGLDISAACGLLATETDQKRLDTTGRLT</sequence>
<feature type="active site" description="S-methylcysteine intermediate" evidence="12">
    <location>
        <position position="341"/>
    </location>
</feature>
<dbReference type="GO" id="GO:0005737">
    <property type="term" value="C:cytoplasm"/>
    <property type="evidence" value="ECO:0007669"/>
    <property type="project" value="UniProtKB-SubCell"/>
</dbReference>
<evidence type="ECO:0000256" key="6">
    <source>
        <dbReference type="ARBA" id="ARBA00022679"/>
    </source>
</evidence>
<dbReference type="InterPro" id="IPR058240">
    <property type="entry name" value="rSAM_sf"/>
</dbReference>
<dbReference type="AlphaFoldDB" id="A0AAJ1EIM0"/>
<dbReference type="HAMAP" id="MF_01849">
    <property type="entry name" value="RNA_methyltr_RlmN"/>
    <property type="match status" value="1"/>
</dbReference>
<feature type="binding site" evidence="12">
    <location>
        <begin position="167"/>
        <end position="168"/>
    </location>
    <ligand>
        <name>S-adenosyl-L-methionine</name>
        <dbReference type="ChEBI" id="CHEBI:59789"/>
    </ligand>
</feature>
<dbReference type="InterPro" id="IPR040072">
    <property type="entry name" value="Methyltransferase_A"/>
</dbReference>
<protein>
    <recommendedName>
        <fullName evidence="12">Probable dual-specificity RNA methyltransferase RlmN</fullName>
        <ecNumber evidence="12">2.1.1.192</ecNumber>
    </recommendedName>
    <alternativeName>
        <fullName evidence="12">23S rRNA (adenine(2503)-C(2))-methyltransferase</fullName>
    </alternativeName>
    <alternativeName>
        <fullName evidence="12">23S rRNA m2A2503 methyltransferase</fullName>
    </alternativeName>
    <alternativeName>
        <fullName evidence="12">Ribosomal RNA large subunit methyltransferase N</fullName>
    </alternativeName>
    <alternativeName>
        <fullName evidence="12">tRNA (adenine(37)-C(2))-methyltransferase</fullName>
    </alternativeName>
    <alternativeName>
        <fullName evidence="12">tRNA m2A37 methyltransferase</fullName>
    </alternativeName>
</protein>
<evidence type="ECO:0000256" key="9">
    <source>
        <dbReference type="ARBA" id="ARBA00022723"/>
    </source>
</evidence>
<feature type="binding site" evidence="12">
    <location>
        <position position="199"/>
    </location>
    <ligand>
        <name>S-adenosyl-L-methionine</name>
        <dbReference type="ChEBI" id="CHEBI:59789"/>
    </ligand>
</feature>
<keyword evidence="9 12" id="KW-0479">Metal-binding</keyword>
<evidence type="ECO:0000256" key="4">
    <source>
        <dbReference type="ARBA" id="ARBA00022552"/>
    </source>
</evidence>
<comment type="catalytic activity">
    <reaction evidence="12">
        <text>adenosine(37) in tRNA + 2 reduced [2Fe-2S]-[ferredoxin] + 2 S-adenosyl-L-methionine = 2-methyladenosine(37) in tRNA + 5'-deoxyadenosine + L-methionine + 2 oxidized [2Fe-2S]-[ferredoxin] + S-adenosyl-L-homocysteine</text>
        <dbReference type="Rhea" id="RHEA:43332"/>
        <dbReference type="Rhea" id="RHEA-COMP:10000"/>
        <dbReference type="Rhea" id="RHEA-COMP:10001"/>
        <dbReference type="Rhea" id="RHEA-COMP:10162"/>
        <dbReference type="Rhea" id="RHEA-COMP:10485"/>
        <dbReference type="ChEBI" id="CHEBI:17319"/>
        <dbReference type="ChEBI" id="CHEBI:33737"/>
        <dbReference type="ChEBI" id="CHEBI:33738"/>
        <dbReference type="ChEBI" id="CHEBI:57844"/>
        <dbReference type="ChEBI" id="CHEBI:57856"/>
        <dbReference type="ChEBI" id="CHEBI:59789"/>
        <dbReference type="ChEBI" id="CHEBI:74411"/>
        <dbReference type="ChEBI" id="CHEBI:74497"/>
        <dbReference type="EC" id="2.1.1.192"/>
    </reaction>
</comment>
<keyword evidence="8 12" id="KW-0819">tRNA processing</keyword>
<keyword evidence="5 12" id="KW-0489">Methyltransferase</keyword>
<dbReference type="InterPro" id="IPR007197">
    <property type="entry name" value="rSAM"/>
</dbReference>
<evidence type="ECO:0000256" key="5">
    <source>
        <dbReference type="ARBA" id="ARBA00022603"/>
    </source>
</evidence>
<comment type="function">
    <text evidence="12">Specifically methylates position 2 of adenine 2503 in 23S rRNA and position 2 of adenine 37 in tRNAs.</text>
</comment>
<feature type="binding site" evidence="12">
    <location>
        <begin position="222"/>
        <end position="224"/>
    </location>
    <ligand>
        <name>S-adenosyl-L-methionine</name>
        <dbReference type="ChEBI" id="CHEBI:59789"/>
    </ligand>
</feature>
<dbReference type="InterPro" id="IPR027492">
    <property type="entry name" value="RNA_MTrfase_RlmN"/>
</dbReference>
<dbReference type="Pfam" id="PF04055">
    <property type="entry name" value="Radical_SAM"/>
    <property type="match status" value="1"/>
</dbReference>
<keyword evidence="10 12" id="KW-0408">Iron</keyword>
<keyword evidence="6 12" id="KW-0808">Transferase</keyword>
<feature type="domain" description="Radical SAM core" evidence="13">
    <location>
        <begin position="104"/>
        <end position="336"/>
    </location>
</feature>
<dbReference type="GO" id="GO:0070475">
    <property type="term" value="P:rRNA base methylation"/>
    <property type="evidence" value="ECO:0007669"/>
    <property type="project" value="UniProtKB-UniRule"/>
</dbReference>
<dbReference type="PANTHER" id="PTHR30544">
    <property type="entry name" value="23S RRNA METHYLTRANSFERASE"/>
    <property type="match status" value="1"/>
</dbReference>
<feature type="binding site" evidence="12">
    <location>
        <position position="125"/>
    </location>
    <ligand>
        <name>[4Fe-4S] cluster</name>
        <dbReference type="ChEBI" id="CHEBI:49883"/>
        <note>4Fe-4S-S-AdoMet</note>
    </ligand>
</feature>
<dbReference type="SFLD" id="SFLDG01062">
    <property type="entry name" value="methyltransferase_(Class_A)"/>
    <property type="match status" value="1"/>
</dbReference>
<dbReference type="GO" id="GO:0070040">
    <property type="term" value="F:rRNA (adenine(2503)-C2-)-methyltransferase activity"/>
    <property type="evidence" value="ECO:0007669"/>
    <property type="project" value="UniProtKB-UniRule"/>
</dbReference>
<gene>
    <name evidence="12 14" type="primary">rlmN</name>
    <name evidence="14" type="ORF">K8G79_01675</name>
</gene>
<dbReference type="PANTHER" id="PTHR30544:SF5">
    <property type="entry name" value="RADICAL SAM CORE DOMAIN-CONTAINING PROTEIN"/>
    <property type="match status" value="1"/>
</dbReference>
<keyword evidence="11 12" id="KW-0411">Iron-sulfur</keyword>
<evidence type="ECO:0000313" key="15">
    <source>
        <dbReference type="Proteomes" id="UP001197609"/>
    </source>
</evidence>
<feature type="binding site" evidence="12">
    <location>
        <position position="122"/>
    </location>
    <ligand>
        <name>[4Fe-4S] cluster</name>
        <dbReference type="ChEBI" id="CHEBI:49883"/>
        <note>4Fe-4S-S-AdoMet</note>
    </ligand>
</feature>
<dbReference type="InterPro" id="IPR048641">
    <property type="entry name" value="RlmN_N"/>
</dbReference>
<dbReference type="GO" id="GO:0046872">
    <property type="term" value="F:metal ion binding"/>
    <property type="evidence" value="ECO:0007669"/>
    <property type="project" value="UniProtKB-KW"/>
</dbReference>
<comment type="cofactor">
    <cofactor evidence="12">
        <name>[4Fe-4S] cluster</name>
        <dbReference type="ChEBI" id="CHEBI:49883"/>
    </cofactor>
    <text evidence="12">Binds 1 [4Fe-4S] cluster. The cluster is coordinated with 3 cysteines and an exchangeable S-adenosyl-L-methionine.</text>
</comment>
<dbReference type="GO" id="GO:0002935">
    <property type="term" value="F:tRNA (adenine(37)-C2)-methyltransferase activity"/>
    <property type="evidence" value="ECO:0007669"/>
    <property type="project" value="UniProtKB-UniRule"/>
</dbReference>
<evidence type="ECO:0000259" key="13">
    <source>
        <dbReference type="PROSITE" id="PS51918"/>
    </source>
</evidence>
<evidence type="ECO:0000256" key="10">
    <source>
        <dbReference type="ARBA" id="ARBA00023004"/>
    </source>
</evidence>
<dbReference type="EC" id="2.1.1.192" evidence="12"/>
<dbReference type="Proteomes" id="UP001197609">
    <property type="component" value="Unassembled WGS sequence"/>
</dbReference>
<evidence type="ECO:0000256" key="7">
    <source>
        <dbReference type="ARBA" id="ARBA00022691"/>
    </source>
</evidence>
<dbReference type="GO" id="GO:0051539">
    <property type="term" value="F:4 iron, 4 sulfur cluster binding"/>
    <property type="evidence" value="ECO:0007669"/>
    <property type="project" value="UniProtKB-UniRule"/>
</dbReference>
<dbReference type="GO" id="GO:0019843">
    <property type="term" value="F:rRNA binding"/>
    <property type="evidence" value="ECO:0007669"/>
    <property type="project" value="UniProtKB-UniRule"/>
</dbReference>
<dbReference type="PROSITE" id="PS51918">
    <property type="entry name" value="RADICAL_SAM"/>
    <property type="match status" value="1"/>
</dbReference>
<dbReference type="FunFam" id="3.20.20.70:FF:000014">
    <property type="entry name" value="Probable dual-specificity RNA methyltransferase RlmN"/>
    <property type="match status" value="1"/>
</dbReference>
<feature type="active site" description="Proton acceptor" evidence="12">
    <location>
        <position position="98"/>
    </location>
</feature>
<comment type="subcellular location">
    <subcellularLocation>
        <location evidence="1 12">Cytoplasm</location>
    </subcellularLocation>
</comment>
<feature type="binding site" evidence="12">
    <location>
        <position position="118"/>
    </location>
    <ligand>
        <name>[4Fe-4S] cluster</name>
        <dbReference type="ChEBI" id="CHEBI:49883"/>
        <note>4Fe-4S-S-AdoMet</note>
    </ligand>
</feature>
<comment type="miscellaneous">
    <text evidence="12">Reaction proceeds by a ping-pong mechanism involving intermediate methylation of a conserved cysteine residue.</text>
</comment>
<dbReference type="SUPFAM" id="SSF102114">
    <property type="entry name" value="Radical SAM enzymes"/>
    <property type="match status" value="1"/>
</dbReference>
<comment type="caution">
    <text evidence="14">The sequence shown here is derived from an EMBL/GenBank/DDBJ whole genome shotgun (WGS) entry which is preliminary data.</text>
</comment>
<dbReference type="InterPro" id="IPR013785">
    <property type="entry name" value="Aldolase_TIM"/>
</dbReference>
<dbReference type="SFLD" id="SFLDS00029">
    <property type="entry name" value="Radical_SAM"/>
    <property type="match status" value="1"/>
</dbReference>
<dbReference type="CDD" id="cd01335">
    <property type="entry name" value="Radical_SAM"/>
    <property type="match status" value="1"/>
</dbReference>